<evidence type="ECO:0000313" key="2">
    <source>
        <dbReference type="Proteomes" id="UP000091857"/>
    </source>
</evidence>
<gene>
    <name evidence="1" type="ORF">MANES_01G203250v8</name>
</gene>
<sequence length="77" mass="8657">MSTGFNLAYPFGFGNLTTPLLWRLWVSDGAGPLTNFRRMDMGDLEELGKTDNVSTVCEELAIFFPKLKKHYNISAVI</sequence>
<evidence type="ECO:0000313" key="1">
    <source>
        <dbReference type="EMBL" id="KAG8663367.1"/>
    </source>
</evidence>
<name>A0ACB7IES3_MANES</name>
<dbReference type="EMBL" id="CM004387">
    <property type="protein sequence ID" value="KAG8663367.1"/>
    <property type="molecule type" value="Genomic_DNA"/>
</dbReference>
<dbReference type="Proteomes" id="UP000091857">
    <property type="component" value="Chromosome 1"/>
</dbReference>
<keyword evidence="2" id="KW-1185">Reference proteome</keyword>
<protein>
    <submittedName>
        <fullName evidence="1">Uncharacterized protein</fullName>
    </submittedName>
</protein>
<organism evidence="1 2">
    <name type="scientific">Manihot esculenta</name>
    <name type="common">Cassava</name>
    <name type="synonym">Jatropha manihot</name>
    <dbReference type="NCBI Taxonomy" id="3983"/>
    <lineage>
        <taxon>Eukaryota</taxon>
        <taxon>Viridiplantae</taxon>
        <taxon>Streptophyta</taxon>
        <taxon>Embryophyta</taxon>
        <taxon>Tracheophyta</taxon>
        <taxon>Spermatophyta</taxon>
        <taxon>Magnoliopsida</taxon>
        <taxon>eudicotyledons</taxon>
        <taxon>Gunneridae</taxon>
        <taxon>Pentapetalae</taxon>
        <taxon>rosids</taxon>
        <taxon>fabids</taxon>
        <taxon>Malpighiales</taxon>
        <taxon>Euphorbiaceae</taxon>
        <taxon>Crotonoideae</taxon>
        <taxon>Manihoteae</taxon>
        <taxon>Manihot</taxon>
    </lineage>
</organism>
<comment type="caution">
    <text evidence="1">The sequence shown here is derived from an EMBL/GenBank/DDBJ whole genome shotgun (WGS) entry which is preliminary data.</text>
</comment>
<proteinExistence type="predicted"/>
<reference evidence="2" key="1">
    <citation type="journal article" date="2016" name="Nat. Biotechnol.">
        <title>Sequencing wild and cultivated cassava and related species reveals extensive interspecific hybridization and genetic diversity.</title>
        <authorList>
            <person name="Bredeson J.V."/>
            <person name="Lyons J.B."/>
            <person name="Prochnik S.E."/>
            <person name="Wu G.A."/>
            <person name="Ha C.M."/>
            <person name="Edsinger-Gonzales E."/>
            <person name="Grimwood J."/>
            <person name="Schmutz J."/>
            <person name="Rabbi I.Y."/>
            <person name="Egesi C."/>
            <person name="Nauluvula P."/>
            <person name="Lebot V."/>
            <person name="Ndunguru J."/>
            <person name="Mkamilo G."/>
            <person name="Bart R.S."/>
            <person name="Setter T.L."/>
            <person name="Gleadow R.M."/>
            <person name="Kulakow P."/>
            <person name="Ferguson M.E."/>
            <person name="Rounsley S."/>
            <person name="Rokhsar D.S."/>
        </authorList>
    </citation>
    <scope>NUCLEOTIDE SEQUENCE [LARGE SCALE GENOMIC DNA]</scope>
    <source>
        <strain evidence="2">cv. AM560-2</strain>
    </source>
</reference>
<accession>A0ACB7IES3</accession>